<feature type="compositionally biased region" description="Gly residues" evidence="3">
    <location>
        <begin position="259"/>
        <end position="279"/>
    </location>
</feature>
<dbReference type="InterPro" id="IPR050670">
    <property type="entry name" value="STAM"/>
</dbReference>
<keyword evidence="6" id="KW-1185">Reference proteome</keyword>
<evidence type="ECO:0000256" key="2">
    <source>
        <dbReference type="PROSITE-ProRule" id="PRU00192"/>
    </source>
</evidence>
<evidence type="ECO:0000256" key="3">
    <source>
        <dbReference type="SAM" id="MobiDB-lite"/>
    </source>
</evidence>
<dbReference type="InParanoid" id="A0A507AW34"/>
<dbReference type="Gene3D" id="2.30.30.40">
    <property type="entry name" value="SH3 Domains"/>
    <property type="match status" value="1"/>
</dbReference>
<feature type="domain" description="SH3" evidence="4">
    <location>
        <begin position="140"/>
        <end position="201"/>
    </location>
</feature>
<feature type="compositionally biased region" description="Pro residues" evidence="3">
    <location>
        <begin position="199"/>
        <end position="208"/>
    </location>
</feature>
<feature type="compositionally biased region" description="Low complexity" evidence="3">
    <location>
        <begin position="69"/>
        <end position="86"/>
    </location>
</feature>
<protein>
    <recommendedName>
        <fullName evidence="4">SH3 domain-containing protein</fullName>
    </recommendedName>
</protein>
<feature type="region of interest" description="Disordered" evidence="3">
    <location>
        <begin position="45"/>
        <end position="133"/>
    </location>
</feature>
<evidence type="ECO:0000313" key="5">
    <source>
        <dbReference type="EMBL" id="TPX10684.1"/>
    </source>
</evidence>
<feature type="compositionally biased region" description="Low complexity" evidence="3">
    <location>
        <begin position="225"/>
        <end position="253"/>
    </location>
</feature>
<dbReference type="RefSeq" id="XP_030992395.1">
    <property type="nucleotide sequence ID" value="XM_031143270.1"/>
</dbReference>
<dbReference type="Pfam" id="PF00018">
    <property type="entry name" value="SH3_1"/>
    <property type="match status" value="1"/>
</dbReference>
<name>A0A507AW34_9PEZI</name>
<accession>A0A507AW34</accession>
<sequence length="310" mass="31556">MVSEERQRTIEANRSLRLIKNELESLLEKGVIDDDAFDKIHSLLPSESSLSGASRNATPAANRGPGGLPTPAQTASPAPSSPPTASLHNLNLGGGGGGPPSYAQTTGSSSAAAALPPPGPPGGAADVVMPPPGPPPPAKPVLCHARALYRYAASDARDCSFERDDRIAVHEYMNPDWWMGRNLRTGHEGIFPRNYVQPEPPSAAPAGPPNGGYVDEKSAGGLYGGAPPQQQPMYGGYPPAPAQQNPYNANVPPMAVAEQGGGNQQGGGEGGGDGGGKAGEMGKKFGKKLGNAAIFGAGATLGGNLVNSIF</sequence>
<feature type="compositionally biased region" description="Polar residues" evidence="3">
    <location>
        <begin position="45"/>
        <end position="59"/>
    </location>
</feature>
<dbReference type="OrthoDB" id="6250593at2759"/>
<reference evidence="5 6" key="1">
    <citation type="submission" date="2019-06" db="EMBL/GenBank/DDBJ databases">
        <title>Draft genome sequence of the filamentous fungus Phialemoniopsis curvata isolated from diesel fuel.</title>
        <authorList>
            <person name="Varaljay V.A."/>
            <person name="Lyon W.J."/>
            <person name="Crouch A.L."/>
            <person name="Drake C.E."/>
            <person name="Hollomon J.M."/>
            <person name="Nadeau L.J."/>
            <person name="Nunn H.S."/>
            <person name="Stevenson B.S."/>
            <person name="Bojanowski C.L."/>
            <person name="Crookes-Goodson W.J."/>
        </authorList>
    </citation>
    <scope>NUCLEOTIDE SEQUENCE [LARGE SCALE GENOMIC DNA]</scope>
    <source>
        <strain evidence="5 6">D216</strain>
    </source>
</reference>
<dbReference type="InterPro" id="IPR001452">
    <property type="entry name" value="SH3_domain"/>
</dbReference>
<evidence type="ECO:0000313" key="6">
    <source>
        <dbReference type="Proteomes" id="UP000319257"/>
    </source>
</evidence>
<dbReference type="SUPFAM" id="SSF50044">
    <property type="entry name" value="SH3-domain"/>
    <property type="match status" value="1"/>
</dbReference>
<gene>
    <name evidence="5" type="ORF">E0L32_008418</name>
</gene>
<dbReference type="EMBL" id="SKBQ01000055">
    <property type="protein sequence ID" value="TPX10684.1"/>
    <property type="molecule type" value="Genomic_DNA"/>
</dbReference>
<evidence type="ECO:0000256" key="1">
    <source>
        <dbReference type="ARBA" id="ARBA00022443"/>
    </source>
</evidence>
<evidence type="ECO:0000259" key="4">
    <source>
        <dbReference type="PROSITE" id="PS50002"/>
    </source>
</evidence>
<dbReference type="AlphaFoldDB" id="A0A507AW34"/>
<dbReference type="PANTHER" id="PTHR45929">
    <property type="entry name" value="JAK PATHWAY SIGNAL TRANSDUCTION ADAPTOR MOLECULE"/>
    <property type="match status" value="1"/>
</dbReference>
<comment type="caution">
    <text evidence="5">The sequence shown here is derived from an EMBL/GenBank/DDBJ whole genome shotgun (WGS) entry which is preliminary data.</text>
</comment>
<dbReference type="InterPro" id="IPR036028">
    <property type="entry name" value="SH3-like_dom_sf"/>
</dbReference>
<dbReference type="PROSITE" id="PS50002">
    <property type="entry name" value="SH3"/>
    <property type="match status" value="1"/>
</dbReference>
<organism evidence="5 6">
    <name type="scientific">Thyridium curvatum</name>
    <dbReference type="NCBI Taxonomy" id="1093900"/>
    <lineage>
        <taxon>Eukaryota</taxon>
        <taxon>Fungi</taxon>
        <taxon>Dikarya</taxon>
        <taxon>Ascomycota</taxon>
        <taxon>Pezizomycotina</taxon>
        <taxon>Sordariomycetes</taxon>
        <taxon>Sordariomycetidae</taxon>
        <taxon>Thyridiales</taxon>
        <taxon>Thyridiaceae</taxon>
        <taxon>Thyridium</taxon>
    </lineage>
</organism>
<keyword evidence="1 2" id="KW-0728">SH3 domain</keyword>
<dbReference type="GeneID" id="41975865"/>
<dbReference type="PANTHER" id="PTHR45929:SF7">
    <property type="entry name" value="LAS SEVENTEEN-BINDING PROTEIN 1"/>
    <property type="match status" value="1"/>
</dbReference>
<dbReference type="CDD" id="cd00174">
    <property type="entry name" value="SH3"/>
    <property type="match status" value="1"/>
</dbReference>
<proteinExistence type="predicted"/>
<dbReference type="STRING" id="1093900.A0A507AW34"/>
<feature type="region of interest" description="Disordered" evidence="3">
    <location>
        <begin position="199"/>
        <end position="281"/>
    </location>
</feature>
<dbReference type="SMART" id="SM00326">
    <property type="entry name" value="SH3"/>
    <property type="match status" value="1"/>
</dbReference>
<dbReference type="Proteomes" id="UP000319257">
    <property type="component" value="Unassembled WGS sequence"/>
</dbReference>
<dbReference type="FunCoup" id="A0A507AW34">
    <property type="interactions" value="93"/>
</dbReference>